<dbReference type="RefSeq" id="WP_152096957.1">
    <property type="nucleotide sequence ID" value="NZ_AP021861.1"/>
</dbReference>
<reference evidence="6" key="1">
    <citation type="submission" date="2019-10" db="EMBL/GenBank/DDBJ databases">
        <title>Lacipirellula parvula gen. nov., sp. nov., representing a lineage of planctomycetes widespread in freshwater anoxic habitats, and description of the family Lacipirellulaceae.</title>
        <authorList>
            <person name="Dedysh S.N."/>
            <person name="Kulichevskaya I.S."/>
            <person name="Beletsky A.V."/>
            <person name="Rakitin A.L."/>
            <person name="Mardanov A.V."/>
            <person name="Ivanova A.A."/>
            <person name="Saltykova V.X."/>
            <person name="Rijpstra W.I.C."/>
            <person name="Sinninghe Damste J.S."/>
            <person name="Ravin N.V."/>
        </authorList>
    </citation>
    <scope>NUCLEOTIDE SEQUENCE [LARGE SCALE GENOMIC DNA]</scope>
    <source>
        <strain evidence="6">PX69</strain>
    </source>
</reference>
<dbReference type="PANTHER" id="PTHR44858">
    <property type="entry name" value="TETRATRICOPEPTIDE REPEAT PROTEIN 6"/>
    <property type="match status" value="1"/>
</dbReference>
<dbReference type="GO" id="GO:0006396">
    <property type="term" value="P:RNA processing"/>
    <property type="evidence" value="ECO:0007669"/>
    <property type="project" value="InterPro"/>
</dbReference>
<dbReference type="Pfam" id="PF14559">
    <property type="entry name" value="TPR_19"/>
    <property type="match status" value="1"/>
</dbReference>
<name>A0A5K7X1X5_9BACT</name>
<evidence type="ECO:0000256" key="3">
    <source>
        <dbReference type="PROSITE-ProRule" id="PRU00339"/>
    </source>
</evidence>
<organism evidence="5 6">
    <name type="scientific">Lacipirellula parvula</name>
    <dbReference type="NCBI Taxonomy" id="2650471"/>
    <lineage>
        <taxon>Bacteria</taxon>
        <taxon>Pseudomonadati</taxon>
        <taxon>Planctomycetota</taxon>
        <taxon>Planctomycetia</taxon>
        <taxon>Pirellulales</taxon>
        <taxon>Lacipirellulaceae</taxon>
        <taxon>Lacipirellula</taxon>
    </lineage>
</organism>
<dbReference type="SUPFAM" id="SSF48452">
    <property type="entry name" value="TPR-like"/>
    <property type="match status" value="6"/>
</dbReference>
<feature type="transmembrane region" description="Helical" evidence="4">
    <location>
        <begin position="7"/>
        <end position="29"/>
    </location>
</feature>
<dbReference type="InterPro" id="IPR019734">
    <property type="entry name" value="TPR_rpt"/>
</dbReference>
<dbReference type="SMART" id="SM00028">
    <property type="entry name" value="TPR"/>
    <property type="match status" value="10"/>
</dbReference>
<dbReference type="Pfam" id="PF13181">
    <property type="entry name" value="TPR_8"/>
    <property type="match status" value="2"/>
</dbReference>
<dbReference type="SMART" id="SM00386">
    <property type="entry name" value="HAT"/>
    <property type="match status" value="4"/>
</dbReference>
<dbReference type="InterPro" id="IPR003107">
    <property type="entry name" value="HAT"/>
</dbReference>
<dbReference type="PANTHER" id="PTHR44858:SF1">
    <property type="entry name" value="UDP-N-ACETYLGLUCOSAMINE--PEPTIDE N-ACETYLGLUCOSAMINYLTRANSFERASE SPINDLY-RELATED"/>
    <property type="match status" value="1"/>
</dbReference>
<dbReference type="Proteomes" id="UP000326837">
    <property type="component" value="Chromosome"/>
</dbReference>
<keyword evidence="4" id="KW-0472">Membrane</keyword>
<evidence type="ECO:0000256" key="4">
    <source>
        <dbReference type="SAM" id="Phobius"/>
    </source>
</evidence>
<dbReference type="PROSITE" id="PS50005">
    <property type="entry name" value="TPR"/>
    <property type="match status" value="3"/>
</dbReference>
<dbReference type="Gene3D" id="1.25.40.10">
    <property type="entry name" value="Tetratricopeptide repeat domain"/>
    <property type="match status" value="6"/>
</dbReference>
<keyword evidence="4" id="KW-1133">Transmembrane helix</keyword>
<keyword evidence="4" id="KW-0812">Transmembrane</keyword>
<feature type="repeat" description="TPR" evidence="3">
    <location>
        <begin position="444"/>
        <end position="477"/>
    </location>
</feature>
<gene>
    <name evidence="5" type="ORF">PLANPX_0266</name>
</gene>
<dbReference type="EMBL" id="AP021861">
    <property type="protein sequence ID" value="BBO30654.1"/>
    <property type="molecule type" value="Genomic_DNA"/>
</dbReference>
<dbReference type="Pfam" id="PF13432">
    <property type="entry name" value="TPR_16"/>
    <property type="match status" value="1"/>
</dbReference>
<evidence type="ECO:0008006" key="7">
    <source>
        <dbReference type="Google" id="ProtNLM"/>
    </source>
</evidence>
<accession>A0A5K7X1X5</accession>
<sequence length="1486" mass="163761">MQRYRVNYVLLIILVVGGILGTIGVHFLWRYQINKNADRLLAKAEAAEASGDIEAAFDSLQQYVQLRTDDDEALLSFGELAAKAVETDGLEMEVRAKGYGRLGEIVRETSVSESEAVRAGSAKLRRKLIDLQTMFGSFDLALGNINELLLTNSDDPELLTLKVQGLFQTQKQGEGARVANELIGYDPQEDKFDVAKAKAPHDPRTYLMLAAYLNDQKPELASRVIEQMVTANPESADAFVTQYSFYKSTGKNDEARAALDKAFALKPEDAAVLNAKGAEAIADFQQAFADAKGDDAEKQRTEAKKHLDEAAKFYAQGMEKYPDRIDFFERAARIETFREKPDDALKIVDKGIAAFPLKSNYNRLGIPAALGLANIKMEILITRKDFDGVKKEIAELRSLNDARVNAVADFHEARLAAVDEKWADAAKQLQDVRPRLLGFSELQALAAAIQGFCHTQLGQFDLALEAYKAALDINPELPQAKAGREQILAMMNIEQPEEGMLELDREIKEMLAKPKGEQDWGSLTAKIDDYIDEQASQRVVPTSWAASRKALLRGQMLAMRAVEEKNPAEQKTLFTQARDAIKQAYAIDPKDPTVQVQAIRLLAQEPDSGPAKALELLDSIVKKGKDSAAFRTLRVELLAAIRDPQLPAQLNAATQGMDDFEDAQKALVWSAVAARFEQLGDIAEARRCLEQAVALSPNNLPTRNALFDLALKQRDDPGMQAAQEKILEIVKSKSDPVYVLSEVKRRLSGLEAGTASKEEVAEARRMLDAAIKQRPTWADLYVVKGQLALLLDSNPDQALKDFEKAFELGGTNLNALALQIRLLAERGRVQEARQRMDRLPSSAWSGVLGTTAADILANVGESELAFAEAQKVAESKPEDAAVQSWFAGIAVRADKSDAAEKAMKKAIEINPEDPDAWTRLVSLYRELKQYDNVEKTLREAFLALDDEYLPLLTGRYYELQSRWQEAEDIYLTTYAGREDEPQVARRMAEFYLQWMSANAANRGKAAVQINKLLKASYDGKLEANDPSGPWARRQAAQLLATSGELKDSAKAEQLLAAAVEGKNATPEDLDQLVDLLSLRADPVSRQRAVDTLQKVKQMRGGLTPERELQLGHLLYELGEWDAAQKQMLDSIGKFPNDPRLQTAYASMLIGQKKFDDAALRITRLEGLPGTAAGVNELRLRLASEKGDKDEVRRMLTAMTPDLTRLTEEQVKYVASLARTADGVGDHEYALKLFQEYARRASDAGLEMARLTALYGNLDEGMAGVLAQSSQDMDDAMRIAVEVLRSRRSESPEKLDAAVERIIRAGLRDDPEAAKRLILEAEMFEVQEKFDESIAAYKKLLARDDVPALVRATALNNLAFILAQKSNVPADLELALNSVNEAMDLIGPLSDVLDTRALVYLQQQQYGPAVEDMKLAVKMNATASKYYHLAAALLGAGDADGAAAAWKEAKARGIGPDAVSDLEKADLEAFTKQIEQGAEAGATAQVQ</sequence>
<feature type="repeat" description="TPR" evidence="3">
    <location>
        <begin position="666"/>
        <end position="699"/>
    </location>
</feature>
<feature type="repeat" description="TPR" evidence="3">
    <location>
        <begin position="236"/>
        <end position="269"/>
    </location>
</feature>
<protein>
    <recommendedName>
        <fullName evidence="7">Tetratricopeptide repeat protein</fullName>
    </recommendedName>
</protein>
<dbReference type="KEGG" id="lpav:PLANPX_0266"/>
<evidence type="ECO:0000256" key="2">
    <source>
        <dbReference type="ARBA" id="ARBA00022803"/>
    </source>
</evidence>
<keyword evidence="6" id="KW-1185">Reference proteome</keyword>
<keyword evidence="2 3" id="KW-0802">TPR repeat</keyword>
<dbReference type="InterPro" id="IPR050498">
    <property type="entry name" value="Ycf3"/>
</dbReference>
<evidence type="ECO:0000313" key="6">
    <source>
        <dbReference type="Proteomes" id="UP000326837"/>
    </source>
</evidence>
<evidence type="ECO:0000256" key="1">
    <source>
        <dbReference type="ARBA" id="ARBA00022737"/>
    </source>
</evidence>
<evidence type="ECO:0000313" key="5">
    <source>
        <dbReference type="EMBL" id="BBO30654.1"/>
    </source>
</evidence>
<dbReference type="InterPro" id="IPR011990">
    <property type="entry name" value="TPR-like_helical_dom_sf"/>
</dbReference>
<proteinExistence type="predicted"/>
<keyword evidence="1" id="KW-0677">Repeat</keyword>